<accession>A0ACB9A9N4</accession>
<organism evidence="1 2">
    <name type="scientific">Smallanthus sonchifolius</name>
    <dbReference type="NCBI Taxonomy" id="185202"/>
    <lineage>
        <taxon>Eukaryota</taxon>
        <taxon>Viridiplantae</taxon>
        <taxon>Streptophyta</taxon>
        <taxon>Embryophyta</taxon>
        <taxon>Tracheophyta</taxon>
        <taxon>Spermatophyta</taxon>
        <taxon>Magnoliopsida</taxon>
        <taxon>eudicotyledons</taxon>
        <taxon>Gunneridae</taxon>
        <taxon>Pentapetalae</taxon>
        <taxon>asterids</taxon>
        <taxon>campanulids</taxon>
        <taxon>Asterales</taxon>
        <taxon>Asteraceae</taxon>
        <taxon>Asteroideae</taxon>
        <taxon>Heliantheae alliance</taxon>
        <taxon>Millerieae</taxon>
        <taxon>Smallanthus</taxon>
    </lineage>
</organism>
<dbReference type="EMBL" id="CM042042">
    <property type="protein sequence ID" value="KAI3706053.1"/>
    <property type="molecule type" value="Genomic_DNA"/>
</dbReference>
<comment type="caution">
    <text evidence="1">The sequence shown here is derived from an EMBL/GenBank/DDBJ whole genome shotgun (WGS) entry which is preliminary data.</text>
</comment>
<keyword evidence="2" id="KW-1185">Reference proteome</keyword>
<gene>
    <name evidence="1" type="ORF">L1987_76306</name>
</gene>
<evidence type="ECO:0000313" key="1">
    <source>
        <dbReference type="EMBL" id="KAI3706053.1"/>
    </source>
</evidence>
<dbReference type="Proteomes" id="UP001056120">
    <property type="component" value="Linkage Group LG25"/>
</dbReference>
<reference evidence="2" key="1">
    <citation type="journal article" date="2022" name="Mol. Ecol. Resour.">
        <title>The genomes of chicory, endive, great burdock and yacon provide insights into Asteraceae palaeo-polyploidization history and plant inulin production.</title>
        <authorList>
            <person name="Fan W."/>
            <person name="Wang S."/>
            <person name="Wang H."/>
            <person name="Wang A."/>
            <person name="Jiang F."/>
            <person name="Liu H."/>
            <person name="Zhao H."/>
            <person name="Xu D."/>
            <person name="Zhang Y."/>
        </authorList>
    </citation>
    <scope>NUCLEOTIDE SEQUENCE [LARGE SCALE GENOMIC DNA]</scope>
    <source>
        <strain evidence="2">cv. Yunnan</strain>
    </source>
</reference>
<evidence type="ECO:0000313" key="2">
    <source>
        <dbReference type="Proteomes" id="UP001056120"/>
    </source>
</evidence>
<sequence>MVWCDKSRMATDQTGDKTTTFLRTKFSMVKDVGDQVKGSGQRDGYLESTLYMILHGRFVKSFIYIVILYWRLEYKLHVDL</sequence>
<proteinExistence type="predicted"/>
<reference evidence="1 2" key="2">
    <citation type="journal article" date="2022" name="Mol. Ecol. Resour.">
        <title>The genomes of chicory, endive, great burdock and yacon provide insights into Asteraceae paleo-polyploidization history and plant inulin production.</title>
        <authorList>
            <person name="Fan W."/>
            <person name="Wang S."/>
            <person name="Wang H."/>
            <person name="Wang A."/>
            <person name="Jiang F."/>
            <person name="Liu H."/>
            <person name="Zhao H."/>
            <person name="Xu D."/>
            <person name="Zhang Y."/>
        </authorList>
    </citation>
    <scope>NUCLEOTIDE SEQUENCE [LARGE SCALE GENOMIC DNA]</scope>
    <source>
        <strain evidence="2">cv. Yunnan</strain>
        <tissue evidence="1">Leaves</tissue>
    </source>
</reference>
<name>A0ACB9A9N4_9ASTR</name>
<protein>
    <submittedName>
        <fullName evidence="1">Uncharacterized protein</fullName>
    </submittedName>
</protein>